<dbReference type="AlphaFoldDB" id="A0A941DK38"/>
<keyword evidence="3" id="KW-1185">Reference proteome</keyword>
<sequence length="557" mass="61271">MALGMGWKKGWLAGLALLAGQVAAQTVSGAPLTIQIIYRDAQQLEVSYAPQQVCQRLRLSKENRDGEGLRDGWQALNDCARLEGDQIVWKQAANAANCVARFAVPVTKKVYHHYQPALPLGQAVLLHTSNYAVDHACGDSRYVLNAPAVATGGQAVPAQLVLDTDVKERDSQPALMLPDAAVRFEGTPFYADPDVPQTTVALIRDVADHTVQYLREQLPSVPFRMPMIAAASIRDGGPTYFNGNAQEILQLAFFNWPLTMDDGGQRTISQFVAHEFSHRFQIYPAGSASYAEERLIHEGGAEFLRWMTSIKTGWLSPQQAAADVDNALAKCLISAGQRSLRSLSRAEVDNGRIGYVCGLPAYVYAIAGSTEITPALKRLDHYYRQLQQSGSADFAAMLECDGKADCQLRWLPQLLRSEQTISAVWQHWLRASPLAVSAAPTADQQQEMLISAIGQLMREDCSGMRDVYPQKDKIVLSGLPQCQRLRAEVSVTQIEGLPYSGDQRTLQAMVNACRERQEVRLGLEQGQTLTLQCRQPMTVLSAFFQLQASAALKVLQP</sequence>
<gene>
    <name evidence="2" type="ORF">KDM89_03990</name>
</gene>
<evidence type="ECO:0008006" key="4">
    <source>
        <dbReference type="Google" id="ProtNLM"/>
    </source>
</evidence>
<dbReference type="Proteomes" id="UP000680067">
    <property type="component" value="Unassembled WGS sequence"/>
</dbReference>
<feature type="signal peptide" evidence="1">
    <location>
        <begin position="1"/>
        <end position="24"/>
    </location>
</feature>
<dbReference type="EMBL" id="JAGSPN010000002">
    <property type="protein sequence ID" value="MBR7781295.1"/>
    <property type="molecule type" value="Genomic_DNA"/>
</dbReference>
<proteinExistence type="predicted"/>
<reference evidence="2" key="1">
    <citation type="submission" date="2021-04" db="EMBL/GenBank/DDBJ databases">
        <title>novel species isolated from subtropical streams in China.</title>
        <authorList>
            <person name="Lu H."/>
        </authorList>
    </citation>
    <scope>NUCLEOTIDE SEQUENCE</scope>
    <source>
        <strain evidence="2">LFS511W</strain>
    </source>
</reference>
<evidence type="ECO:0000313" key="3">
    <source>
        <dbReference type="Proteomes" id="UP000680067"/>
    </source>
</evidence>
<organism evidence="2 3">
    <name type="scientific">Undibacterium luofuense</name>
    <dbReference type="NCBI Taxonomy" id="2828733"/>
    <lineage>
        <taxon>Bacteria</taxon>
        <taxon>Pseudomonadati</taxon>
        <taxon>Pseudomonadota</taxon>
        <taxon>Betaproteobacteria</taxon>
        <taxon>Burkholderiales</taxon>
        <taxon>Oxalobacteraceae</taxon>
        <taxon>Undibacterium</taxon>
    </lineage>
</organism>
<comment type="caution">
    <text evidence="2">The sequence shown here is derived from an EMBL/GenBank/DDBJ whole genome shotgun (WGS) entry which is preliminary data.</text>
</comment>
<name>A0A941DK38_9BURK</name>
<protein>
    <recommendedName>
        <fullName evidence="4">Peptidase M61 catalytic domain-containing protein</fullName>
    </recommendedName>
</protein>
<feature type="chain" id="PRO_5037758634" description="Peptidase M61 catalytic domain-containing protein" evidence="1">
    <location>
        <begin position="25"/>
        <end position="557"/>
    </location>
</feature>
<evidence type="ECO:0000313" key="2">
    <source>
        <dbReference type="EMBL" id="MBR7781295.1"/>
    </source>
</evidence>
<keyword evidence="1" id="KW-0732">Signal</keyword>
<evidence type="ECO:0000256" key="1">
    <source>
        <dbReference type="SAM" id="SignalP"/>
    </source>
</evidence>
<accession>A0A941DK38</accession>
<dbReference type="RefSeq" id="WP_212686663.1">
    <property type="nucleotide sequence ID" value="NZ_JAGSPN010000002.1"/>
</dbReference>